<dbReference type="EMBL" id="CP155571">
    <property type="protein sequence ID" value="XFO74662.1"/>
    <property type="molecule type" value="Genomic_DNA"/>
</dbReference>
<reference evidence="2" key="1">
    <citation type="submission" date="2024-05" db="EMBL/GenBank/DDBJ databases">
        <title>Isolation and characterization of Sporomusa carbonis sp. nov., a carboxydotrophic hydrogenogen in the genus of Sporomusa isolated from a charcoal burning pile.</title>
        <authorList>
            <person name="Boeer T."/>
            <person name="Rosenbaum F."/>
            <person name="Eysell L."/>
            <person name="Mueller V."/>
            <person name="Daniel R."/>
            <person name="Poehlein A."/>
        </authorList>
    </citation>
    <scope>NUCLEOTIDE SEQUENCE [LARGE SCALE GENOMIC DNA]</scope>
    <source>
        <strain evidence="2">DSM 3132</strain>
    </source>
</reference>
<name>A0ABZ3J8G0_SPOA4</name>
<accession>A0ABZ3J8G0</accession>
<organism evidence="2 3">
    <name type="scientific">Sporomusa acidovorans (strain ATCC 49682 / DSM 3132 / Mol)</name>
    <dbReference type="NCBI Taxonomy" id="1123286"/>
    <lineage>
        <taxon>Bacteria</taxon>
        <taxon>Bacillati</taxon>
        <taxon>Bacillota</taxon>
        <taxon>Negativicutes</taxon>
        <taxon>Selenomonadales</taxon>
        <taxon>Sporomusaceae</taxon>
        <taxon>Sporomusa</taxon>
    </lineage>
</organism>
<dbReference type="PROSITE" id="PS50943">
    <property type="entry name" value="HTH_CROC1"/>
    <property type="match status" value="1"/>
</dbReference>
<evidence type="ECO:0000259" key="1">
    <source>
        <dbReference type="PROSITE" id="PS50943"/>
    </source>
</evidence>
<evidence type="ECO:0000313" key="2">
    <source>
        <dbReference type="EMBL" id="XFO74662.1"/>
    </source>
</evidence>
<dbReference type="SMART" id="SM00530">
    <property type="entry name" value="HTH_XRE"/>
    <property type="match status" value="1"/>
</dbReference>
<feature type="domain" description="HTH cro/C1-type" evidence="1">
    <location>
        <begin position="26"/>
        <end position="67"/>
    </location>
</feature>
<dbReference type="Proteomes" id="UP000216052">
    <property type="component" value="Chromosome"/>
</dbReference>
<sequence length="121" mass="13845">MKMPNNLRKIRESQTDKNLRSGNKIAELLGISPQYYYSLETGREGKRLNSEHLNKLIKIFNVSADEILGGAEIDNGSSKQPQALQNSQLAMVFRAAEELTEEELKEVEKYMKFTISQRPKK</sequence>
<dbReference type="InterPro" id="IPR001387">
    <property type="entry name" value="Cro/C1-type_HTH"/>
</dbReference>
<dbReference type="CDD" id="cd00093">
    <property type="entry name" value="HTH_XRE"/>
    <property type="match status" value="1"/>
</dbReference>
<dbReference type="RefSeq" id="WP_093793244.1">
    <property type="nucleotide sequence ID" value="NZ_CP155571.1"/>
</dbReference>
<dbReference type="SUPFAM" id="SSF47413">
    <property type="entry name" value="lambda repressor-like DNA-binding domains"/>
    <property type="match status" value="1"/>
</dbReference>
<dbReference type="Pfam" id="PF01381">
    <property type="entry name" value="HTH_3"/>
    <property type="match status" value="1"/>
</dbReference>
<dbReference type="InterPro" id="IPR010982">
    <property type="entry name" value="Lambda_DNA-bd_dom_sf"/>
</dbReference>
<proteinExistence type="predicted"/>
<gene>
    <name evidence="2" type="ORF">SPACI_047720</name>
</gene>
<evidence type="ECO:0000313" key="3">
    <source>
        <dbReference type="Proteomes" id="UP000216052"/>
    </source>
</evidence>
<keyword evidence="3" id="KW-1185">Reference proteome</keyword>
<dbReference type="Gene3D" id="1.10.260.40">
    <property type="entry name" value="lambda repressor-like DNA-binding domains"/>
    <property type="match status" value="1"/>
</dbReference>
<protein>
    <recommendedName>
        <fullName evidence="1">HTH cro/C1-type domain-containing protein</fullName>
    </recommendedName>
</protein>